<comment type="caution">
    <text evidence="2">The sequence shown here is derived from an EMBL/GenBank/DDBJ whole genome shotgun (WGS) entry which is preliminary data.</text>
</comment>
<evidence type="ECO:0000313" key="2">
    <source>
        <dbReference type="EMBL" id="NHN35603.1"/>
    </source>
</evidence>
<protein>
    <recommendedName>
        <fullName evidence="1">ATP-dependent DNA ligase family profile domain-containing protein</fullName>
    </recommendedName>
</protein>
<sequence length="69" mass="7769">MFESKIDGHRLILSRTSGQTCLYTRHNNDCTRQYLELNEITLDDIILDGEVAATDERGLVDDHGALFSA</sequence>
<dbReference type="Gene3D" id="3.30.470.30">
    <property type="entry name" value="DNA ligase/mRNA capping enzyme"/>
    <property type="match status" value="1"/>
</dbReference>
<dbReference type="Proteomes" id="UP001165962">
    <property type="component" value="Unassembled WGS sequence"/>
</dbReference>
<dbReference type="Pfam" id="PF01068">
    <property type="entry name" value="DNA_ligase_A_M"/>
    <property type="match status" value="1"/>
</dbReference>
<proteinExistence type="predicted"/>
<feature type="domain" description="ATP-dependent DNA ligase family profile" evidence="1">
    <location>
        <begin position="2"/>
        <end position="57"/>
    </location>
</feature>
<organism evidence="2 3">
    <name type="scientific">Paenibacillus agricola</name>
    <dbReference type="NCBI Taxonomy" id="2716264"/>
    <lineage>
        <taxon>Bacteria</taxon>
        <taxon>Bacillati</taxon>
        <taxon>Bacillota</taxon>
        <taxon>Bacilli</taxon>
        <taxon>Bacillales</taxon>
        <taxon>Paenibacillaceae</taxon>
        <taxon>Paenibacillus</taxon>
    </lineage>
</organism>
<evidence type="ECO:0000313" key="3">
    <source>
        <dbReference type="Proteomes" id="UP001165962"/>
    </source>
</evidence>
<gene>
    <name evidence="2" type="ORF">G9U52_38655</name>
</gene>
<name>A0ABX0JHY7_9BACL</name>
<accession>A0ABX0JHY7</accession>
<keyword evidence="3" id="KW-1185">Reference proteome</keyword>
<evidence type="ECO:0000259" key="1">
    <source>
        <dbReference type="Pfam" id="PF01068"/>
    </source>
</evidence>
<dbReference type="SUPFAM" id="SSF56091">
    <property type="entry name" value="DNA ligase/mRNA capping enzyme, catalytic domain"/>
    <property type="match status" value="1"/>
</dbReference>
<dbReference type="EMBL" id="JAAOIW010000048">
    <property type="protein sequence ID" value="NHN35603.1"/>
    <property type="molecule type" value="Genomic_DNA"/>
</dbReference>
<reference evidence="2" key="1">
    <citation type="submission" date="2020-03" db="EMBL/GenBank/DDBJ databases">
        <title>Draft sequencing of Paenibacilllus sp. S3N08.</title>
        <authorList>
            <person name="Kim D.-U."/>
        </authorList>
    </citation>
    <scope>NUCLEOTIDE SEQUENCE</scope>
    <source>
        <strain evidence="2">S3N08</strain>
    </source>
</reference>
<dbReference type="InterPro" id="IPR012310">
    <property type="entry name" value="DNA_ligase_ATP-dep_cent"/>
</dbReference>